<keyword evidence="3" id="KW-1185">Reference proteome</keyword>
<comment type="caution">
    <text evidence="2">The sequence shown here is derived from an EMBL/GenBank/DDBJ whole genome shotgun (WGS) entry which is preliminary data.</text>
</comment>
<sequence length="128" mass="13599">MGLKRRISDHRPRRERDRTRTWRVLALAVQAALLLSVLASDSASADLVVAQARSVSEVLGNIRNWLMGILTMLAVVFATIGGVRYTMAGGDPGEVERAKAAFKAAGIGFALAALAPLFVTVLQGIVGL</sequence>
<evidence type="ECO:0000313" key="3">
    <source>
        <dbReference type="Proteomes" id="UP001596337"/>
    </source>
</evidence>
<keyword evidence="1" id="KW-1133">Transmembrane helix</keyword>
<feature type="transmembrane region" description="Helical" evidence="1">
    <location>
        <begin position="104"/>
        <end position="126"/>
    </location>
</feature>
<organism evidence="2 3">
    <name type="scientific">Haloechinothrix salitolerans</name>
    <dbReference type="NCBI Taxonomy" id="926830"/>
    <lineage>
        <taxon>Bacteria</taxon>
        <taxon>Bacillati</taxon>
        <taxon>Actinomycetota</taxon>
        <taxon>Actinomycetes</taxon>
        <taxon>Pseudonocardiales</taxon>
        <taxon>Pseudonocardiaceae</taxon>
        <taxon>Haloechinothrix</taxon>
    </lineage>
</organism>
<name>A0ABW2C6Z8_9PSEU</name>
<dbReference type="Pfam" id="PF18895">
    <property type="entry name" value="T4SS_pilin"/>
    <property type="match status" value="1"/>
</dbReference>
<dbReference type="EMBL" id="JBHSXX010000001">
    <property type="protein sequence ID" value="MFC6870943.1"/>
    <property type="molecule type" value="Genomic_DNA"/>
</dbReference>
<dbReference type="Proteomes" id="UP001596337">
    <property type="component" value="Unassembled WGS sequence"/>
</dbReference>
<feature type="transmembrane region" description="Helical" evidence="1">
    <location>
        <begin position="63"/>
        <end position="83"/>
    </location>
</feature>
<dbReference type="InterPro" id="IPR043993">
    <property type="entry name" value="T4SS_pilin"/>
</dbReference>
<reference evidence="3" key="1">
    <citation type="journal article" date="2019" name="Int. J. Syst. Evol. Microbiol.">
        <title>The Global Catalogue of Microorganisms (GCM) 10K type strain sequencing project: providing services to taxonomists for standard genome sequencing and annotation.</title>
        <authorList>
            <consortium name="The Broad Institute Genomics Platform"/>
            <consortium name="The Broad Institute Genome Sequencing Center for Infectious Disease"/>
            <person name="Wu L."/>
            <person name="Ma J."/>
        </authorList>
    </citation>
    <scope>NUCLEOTIDE SEQUENCE [LARGE SCALE GENOMIC DNA]</scope>
    <source>
        <strain evidence="3">KCTC 32255</strain>
    </source>
</reference>
<dbReference type="RefSeq" id="WP_345401527.1">
    <property type="nucleotide sequence ID" value="NZ_BAABLA010000106.1"/>
</dbReference>
<accession>A0ABW2C6Z8</accession>
<keyword evidence="1" id="KW-0472">Membrane</keyword>
<protein>
    <submittedName>
        <fullName evidence="2">Pilin</fullName>
    </submittedName>
</protein>
<keyword evidence="1" id="KW-0812">Transmembrane</keyword>
<gene>
    <name evidence="2" type="ORF">ACFQGD_27835</name>
</gene>
<evidence type="ECO:0000313" key="2">
    <source>
        <dbReference type="EMBL" id="MFC6870943.1"/>
    </source>
</evidence>
<proteinExistence type="predicted"/>
<evidence type="ECO:0000256" key="1">
    <source>
        <dbReference type="SAM" id="Phobius"/>
    </source>
</evidence>